<dbReference type="RefSeq" id="WP_207328683.1">
    <property type="nucleotide sequence ID" value="NZ_JAFMYW010000002.1"/>
</dbReference>
<feature type="domain" description="Transglycosylase SLT" evidence="2">
    <location>
        <begin position="121"/>
        <end position="214"/>
    </location>
</feature>
<dbReference type="SUPFAM" id="SSF53955">
    <property type="entry name" value="Lysozyme-like"/>
    <property type="match status" value="1"/>
</dbReference>
<gene>
    <name evidence="3" type="ORF">J2I46_09080</name>
</gene>
<dbReference type="Gene3D" id="1.10.530.10">
    <property type="match status" value="1"/>
</dbReference>
<protein>
    <submittedName>
        <fullName evidence="3">Lytic transglycosylase domain-containing protein</fullName>
    </submittedName>
</protein>
<dbReference type="InterPro" id="IPR023346">
    <property type="entry name" value="Lysozyme-like_dom_sf"/>
</dbReference>
<dbReference type="InterPro" id="IPR008258">
    <property type="entry name" value="Transglycosylase_SLT_dom_1"/>
</dbReference>
<dbReference type="Pfam" id="PF01464">
    <property type="entry name" value="SLT"/>
    <property type="match status" value="1"/>
</dbReference>
<accession>A0ABS3JFF8</accession>
<evidence type="ECO:0000259" key="2">
    <source>
        <dbReference type="Pfam" id="PF01464"/>
    </source>
</evidence>
<proteinExistence type="inferred from homology"/>
<evidence type="ECO:0000313" key="3">
    <source>
        <dbReference type="EMBL" id="MBO0948731.1"/>
    </source>
</evidence>
<evidence type="ECO:0000313" key="4">
    <source>
        <dbReference type="Proteomes" id="UP000664628"/>
    </source>
</evidence>
<keyword evidence="4" id="KW-1185">Reference proteome</keyword>
<dbReference type="PANTHER" id="PTHR37423">
    <property type="entry name" value="SOLUBLE LYTIC MUREIN TRANSGLYCOSYLASE-RELATED"/>
    <property type="match status" value="1"/>
</dbReference>
<organism evidence="3 4">
    <name type="scientific">Fibrella forsythiae</name>
    <dbReference type="NCBI Taxonomy" id="2817061"/>
    <lineage>
        <taxon>Bacteria</taxon>
        <taxon>Pseudomonadati</taxon>
        <taxon>Bacteroidota</taxon>
        <taxon>Cytophagia</taxon>
        <taxon>Cytophagales</taxon>
        <taxon>Spirosomataceae</taxon>
        <taxon>Fibrella</taxon>
    </lineage>
</organism>
<sequence>MIKTVGFSALMALVKPTFAPALNEPGMPVDTSRQSDNSVAISSQLNTPLMLNADTNRRFVPIYFCGEAVPIDNSYVSRQWMRTLMQCQSQREELYIIRKRAAVFFPVIDPILRKFNIPADFRYIPLAESALVNDCVSPKGASGYWQMMPQTARDLGLIVNGEIDERYDLAKSTAAVCRLLRDLHQELGSWALVAAAYNSGLGHIQRSMIQQRENNYFSLKLYRETSTYLYRVLAYKELLTNPQQYKMLLSSDVIGYLTRPLPSKLKALPGTTNSSVSAVGDDSELAAIENIDPAWGPRTGESFLSAPSLADILLAAASYASADPISGSTDLTREQKGQPVPKLLGLMVLRFRRPRFLRQTPGTGRRPRHRWEWV</sequence>
<dbReference type="PANTHER" id="PTHR37423:SF2">
    <property type="entry name" value="MEMBRANE-BOUND LYTIC MUREIN TRANSGLYCOSYLASE C"/>
    <property type="match status" value="1"/>
</dbReference>
<reference evidence="3 4" key="1">
    <citation type="submission" date="2021-03" db="EMBL/GenBank/DDBJ databases">
        <title>Fibrella sp. HMF5405 genome sequencing and assembly.</title>
        <authorList>
            <person name="Kang H."/>
            <person name="Kim H."/>
            <person name="Bae S."/>
            <person name="Joh K."/>
        </authorList>
    </citation>
    <scope>NUCLEOTIDE SEQUENCE [LARGE SCALE GENOMIC DNA]</scope>
    <source>
        <strain evidence="3 4">HMF5405</strain>
    </source>
</reference>
<evidence type="ECO:0000256" key="1">
    <source>
        <dbReference type="ARBA" id="ARBA00007734"/>
    </source>
</evidence>
<dbReference type="Proteomes" id="UP000664628">
    <property type="component" value="Unassembled WGS sequence"/>
</dbReference>
<dbReference type="CDD" id="cd16894">
    <property type="entry name" value="MltD-like"/>
    <property type="match status" value="1"/>
</dbReference>
<comment type="similarity">
    <text evidence="1">Belongs to the transglycosylase Slt family.</text>
</comment>
<dbReference type="EMBL" id="JAFMYW010000002">
    <property type="protein sequence ID" value="MBO0948731.1"/>
    <property type="molecule type" value="Genomic_DNA"/>
</dbReference>
<name>A0ABS3JFF8_9BACT</name>
<comment type="caution">
    <text evidence="3">The sequence shown here is derived from an EMBL/GenBank/DDBJ whole genome shotgun (WGS) entry which is preliminary data.</text>
</comment>